<dbReference type="GO" id="GO:0007030">
    <property type="term" value="P:Golgi organization"/>
    <property type="evidence" value="ECO:0007669"/>
    <property type="project" value="TreeGrafter"/>
</dbReference>
<dbReference type="SMART" id="SM00119">
    <property type="entry name" value="HECTc"/>
    <property type="match status" value="1"/>
</dbReference>
<keyword evidence="9 20" id="KW-0833">Ubl conjugation pathway</keyword>
<dbReference type="SUPFAM" id="SSF48403">
    <property type="entry name" value="Ankyrin repeat"/>
    <property type="match status" value="1"/>
</dbReference>
<keyword evidence="7" id="KW-0808">Transferase</keyword>
<feature type="repeat" description="ANK" evidence="19">
    <location>
        <begin position="64"/>
        <end position="96"/>
    </location>
</feature>
<protein>
    <recommendedName>
        <fullName evidence="16">E3 ubiquitin-protein ligase HACE1</fullName>
        <ecNumber evidence="5">2.3.2.26</ecNumber>
    </recommendedName>
    <alternativeName>
        <fullName evidence="18">HECT domain and ankyrin repeat-containing E3 ubiquitin-protein ligase 1</fullName>
    </alternativeName>
    <alternativeName>
        <fullName evidence="17">HECT-type E3 ubiquitin transferase HACE1</fullName>
    </alternativeName>
</protein>
<dbReference type="PROSITE" id="PS50088">
    <property type="entry name" value="ANK_REPEAT"/>
    <property type="match status" value="5"/>
</dbReference>
<dbReference type="CDD" id="cd00078">
    <property type="entry name" value="HECTc"/>
    <property type="match status" value="1"/>
</dbReference>
<dbReference type="GO" id="GO:0000139">
    <property type="term" value="C:Golgi membrane"/>
    <property type="evidence" value="ECO:0007669"/>
    <property type="project" value="TreeGrafter"/>
</dbReference>
<feature type="domain" description="HECT" evidence="21">
    <location>
        <begin position="809"/>
        <end position="841"/>
    </location>
</feature>
<sequence length="841" mass="95213">MERAMEQLNRLTRSLRRARTVELPEDNETAVYTLMPMVMADQHRSVLELLSNSKFDVNYAFGRVKRSLLHIAANCGSVECLVLLLKRGANPNYQDISGCTPLHLAARNGKKKCMSRLLEYNADVNICNNEGLTAIHWLAVNGRTELLHDLVQHVSNVDVEDAMGQTALHVACQNGHKTTVLCLLDSGADINRPNVSGATPLYFACSHGQRDTAQILLLRGAKYLPDRNGVTPLDLCVQGGYGETCDILIQHHPRLFQTLIQMTQNEDLRENMLRQVLEHLSQLNESQYLKILTSLAEVATTNGHKLLSISSSYEAQMKSLLRIVRIFCHVYRLGPSSPSNGNDMGYNGNKTPRNQVFKPLELLWHSLDEWLVLIATELMKSKRDSTNIACILLKQKPLDQQDISLDHQSSLGENGSTKHLSVTPSAADFENCENAGTQEAVADGQDVISMTANRLSAVIQAFYMCCSCQMPQGMTSPRFIEFVCKHDEVLKCFVTRNPKIIFDHFHFLLECPELMSRFMHIIKAQPFKERCEWFYEHLHSGQPDSEMVHRPVSENDILLIHRDSIFRSSCEVVFKSNSEKLKQGIAVRFHGEEGMGQGVVREWFDILSSEIINPDYALFTQSADGTTFQPNSNSSVNPDHLNYFRFAGEILGLALYHRQLVNIYFTRSFYKHILGIPVNYQDVASIDPEYAKNLQWILDNDISDLGLELTFSVETDVFGAMEEVPLKPGGASIVVTQENKAEYVQLVTELRMTRAIQPQINGFLQGFHMFIPPSLIQLFDEFELWFWEVVQELTQEERVLLLQFVTGSINMLKLPEYPSKEILKDRLLVALHCGSYGYTMA</sequence>
<dbReference type="PRINTS" id="PR01415">
    <property type="entry name" value="ANKYRIN"/>
</dbReference>
<feature type="domain" description="HECT" evidence="21">
    <location>
        <begin position="785"/>
        <end position="808"/>
    </location>
</feature>
<keyword evidence="8" id="KW-0677">Repeat</keyword>
<evidence type="ECO:0000256" key="20">
    <source>
        <dbReference type="PROSITE-ProRule" id="PRU00104"/>
    </source>
</evidence>
<dbReference type="EC" id="2.3.2.26" evidence="5"/>
<evidence type="ECO:0000256" key="12">
    <source>
        <dbReference type="ARBA" id="ARBA00023043"/>
    </source>
</evidence>
<keyword evidence="6" id="KW-0963">Cytoplasm</keyword>
<feature type="repeat" description="ANK" evidence="19">
    <location>
        <begin position="97"/>
        <end position="129"/>
    </location>
</feature>
<comment type="catalytic activity">
    <reaction evidence="1">
        <text>S-ubiquitinyl-[E2 ubiquitin-conjugating enzyme]-L-cysteine + [acceptor protein]-L-lysine = [E2 ubiquitin-conjugating enzyme]-L-cysteine + N(6)-ubiquitinyl-[acceptor protein]-L-lysine.</text>
        <dbReference type="EC" id="2.3.2.26"/>
    </reaction>
</comment>
<organism evidence="22 23">
    <name type="scientific">Engystomops pustulosus</name>
    <name type="common">Tungara frog</name>
    <name type="synonym">Physalaemus pustulosus</name>
    <dbReference type="NCBI Taxonomy" id="76066"/>
    <lineage>
        <taxon>Eukaryota</taxon>
        <taxon>Metazoa</taxon>
        <taxon>Chordata</taxon>
        <taxon>Craniata</taxon>
        <taxon>Vertebrata</taxon>
        <taxon>Euteleostomi</taxon>
        <taxon>Amphibia</taxon>
        <taxon>Batrachia</taxon>
        <taxon>Anura</taxon>
        <taxon>Neobatrachia</taxon>
        <taxon>Hyloidea</taxon>
        <taxon>Leptodactylidae</taxon>
        <taxon>Leiuperinae</taxon>
        <taxon>Engystomops</taxon>
    </lineage>
</organism>
<keyword evidence="13" id="KW-0472">Membrane</keyword>
<dbReference type="AlphaFoldDB" id="A0AAV7CDE2"/>
<dbReference type="InterPro" id="IPR035983">
    <property type="entry name" value="Hect_E3_ubiquitin_ligase"/>
</dbReference>
<dbReference type="GO" id="GO:0061630">
    <property type="term" value="F:ubiquitin protein ligase activity"/>
    <property type="evidence" value="ECO:0007669"/>
    <property type="project" value="UniProtKB-EC"/>
</dbReference>
<dbReference type="InterPro" id="IPR050409">
    <property type="entry name" value="E3_ubiq-protein_ligase"/>
</dbReference>
<feature type="repeat" description="ANK" evidence="19">
    <location>
        <begin position="130"/>
        <end position="162"/>
    </location>
</feature>
<keyword evidence="14" id="KW-0131">Cell cycle</keyword>
<dbReference type="Gene3D" id="1.25.40.20">
    <property type="entry name" value="Ankyrin repeat-containing domain"/>
    <property type="match status" value="2"/>
</dbReference>
<evidence type="ECO:0000256" key="7">
    <source>
        <dbReference type="ARBA" id="ARBA00022679"/>
    </source>
</evidence>
<evidence type="ECO:0000256" key="11">
    <source>
        <dbReference type="ARBA" id="ARBA00023034"/>
    </source>
</evidence>
<proteinExistence type="predicted"/>
<evidence type="ECO:0000256" key="6">
    <source>
        <dbReference type="ARBA" id="ARBA00022490"/>
    </source>
</evidence>
<dbReference type="GO" id="GO:0005634">
    <property type="term" value="C:nucleus"/>
    <property type="evidence" value="ECO:0007669"/>
    <property type="project" value="TreeGrafter"/>
</dbReference>
<dbReference type="Pfam" id="PF00632">
    <property type="entry name" value="HECT"/>
    <property type="match status" value="1"/>
</dbReference>
<dbReference type="PANTHER" id="PTHR11254">
    <property type="entry name" value="HECT DOMAIN UBIQUITIN-PROTEIN LIGASE"/>
    <property type="match status" value="1"/>
</dbReference>
<dbReference type="GO" id="GO:0006511">
    <property type="term" value="P:ubiquitin-dependent protein catabolic process"/>
    <property type="evidence" value="ECO:0007669"/>
    <property type="project" value="TreeGrafter"/>
</dbReference>
<dbReference type="GO" id="GO:0032580">
    <property type="term" value="C:Golgi cisterna membrane"/>
    <property type="evidence" value="ECO:0007669"/>
    <property type="project" value="UniProtKB-SubCell"/>
</dbReference>
<evidence type="ECO:0000256" key="10">
    <source>
        <dbReference type="ARBA" id="ARBA00022824"/>
    </source>
</evidence>
<keyword evidence="23" id="KW-1185">Reference proteome</keyword>
<evidence type="ECO:0000256" key="2">
    <source>
        <dbReference type="ARBA" id="ARBA00004240"/>
    </source>
</evidence>
<evidence type="ECO:0000256" key="3">
    <source>
        <dbReference type="ARBA" id="ARBA00004496"/>
    </source>
</evidence>
<dbReference type="InterPro" id="IPR000569">
    <property type="entry name" value="HECT_dom"/>
</dbReference>
<evidence type="ECO:0000256" key="15">
    <source>
        <dbReference type="ARBA" id="ARBA00037859"/>
    </source>
</evidence>
<evidence type="ECO:0000256" key="16">
    <source>
        <dbReference type="ARBA" id="ARBA00040370"/>
    </source>
</evidence>
<feature type="repeat" description="ANK" evidence="19">
    <location>
        <begin position="163"/>
        <end position="195"/>
    </location>
</feature>
<evidence type="ECO:0000256" key="17">
    <source>
        <dbReference type="ARBA" id="ARBA00041409"/>
    </source>
</evidence>
<accession>A0AAV7CDE2</accession>
<dbReference type="FunFam" id="1.25.40.20:FF:000054">
    <property type="entry name" value="E3 ubiquitin-protein ligase HACE1 isoform X1"/>
    <property type="match status" value="1"/>
</dbReference>
<evidence type="ECO:0000256" key="19">
    <source>
        <dbReference type="PROSITE-ProRule" id="PRU00023"/>
    </source>
</evidence>
<comment type="caution">
    <text evidence="20">Lacks conserved residue(s) required for the propagation of feature annotation.</text>
</comment>
<feature type="repeat" description="ANK" evidence="19">
    <location>
        <begin position="196"/>
        <end position="221"/>
    </location>
</feature>
<dbReference type="PROSITE" id="PS50237">
    <property type="entry name" value="HECT"/>
    <property type="match status" value="3"/>
</dbReference>
<evidence type="ECO:0000256" key="9">
    <source>
        <dbReference type="ARBA" id="ARBA00022786"/>
    </source>
</evidence>
<keyword evidence="10" id="KW-0256">Endoplasmic reticulum</keyword>
<dbReference type="GO" id="GO:0005783">
    <property type="term" value="C:endoplasmic reticulum"/>
    <property type="evidence" value="ECO:0007669"/>
    <property type="project" value="UniProtKB-SubCell"/>
</dbReference>
<dbReference type="SUPFAM" id="SSF56204">
    <property type="entry name" value="Hect, E3 ligase catalytic domain"/>
    <property type="match status" value="1"/>
</dbReference>
<dbReference type="Gene3D" id="3.30.2410.10">
    <property type="entry name" value="Hect, E3 ligase catalytic domain"/>
    <property type="match status" value="1"/>
</dbReference>
<dbReference type="Pfam" id="PF13637">
    <property type="entry name" value="Ank_4"/>
    <property type="match status" value="1"/>
</dbReference>
<comment type="caution">
    <text evidence="22">The sequence shown here is derived from an EMBL/GenBank/DDBJ whole genome shotgun (WGS) entry which is preliminary data.</text>
</comment>
<keyword evidence="12 19" id="KW-0040">ANK repeat</keyword>
<dbReference type="FunFam" id="3.90.1750.10:FF:000019">
    <property type="entry name" value="E3 ubiquitin-protein ligase HACE1 isoform X1"/>
    <property type="match status" value="1"/>
</dbReference>
<evidence type="ECO:0000256" key="14">
    <source>
        <dbReference type="ARBA" id="ARBA00023306"/>
    </source>
</evidence>
<dbReference type="PROSITE" id="PS50297">
    <property type="entry name" value="ANK_REP_REGION"/>
    <property type="match status" value="4"/>
</dbReference>
<evidence type="ECO:0000256" key="1">
    <source>
        <dbReference type="ARBA" id="ARBA00000885"/>
    </source>
</evidence>
<dbReference type="Pfam" id="PF12796">
    <property type="entry name" value="Ank_2"/>
    <property type="match status" value="1"/>
</dbReference>
<dbReference type="Gene3D" id="3.30.2160.10">
    <property type="entry name" value="Hect, E3 ligase catalytic domain"/>
    <property type="match status" value="1"/>
</dbReference>
<evidence type="ECO:0000256" key="18">
    <source>
        <dbReference type="ARBA" id="ARBA00042378"/>
    </source>
</evidence>
<comment type="pathway">
    <text evidence="4">Protein modification; protein ubiquitination.</text>
</comment>
<evidence type="ECO:0000256" key="13">
    <source>
        <dbReference type="ARBA" id="ARBA00023136"/>
    </source>
</evidence>
<evidence type="ECO:0000313" key="23">
    <source>
        <dbReference type="Proteomes" id="UP000824782"/>
    </source>
</evidence>
<dbReference type="InterPro" id="IPR002110">
    <property type="entry name" value="Ankyrin_rpt"/>
</dbReference>
<dbReference type="FunFam" id="3.30.2160.10:FF:000001">
    <property type="entry name" value="E3 ubiquitin-protein ligase NEDD4-like"/>
    <property type="match status" value="1"/>
</dbReference>
<dbReference type="Proteomes" id="UP000824782">
    <property type="component" value="Unassembled WGS sequence"/>
</dbReference>
<gene>
    <name evidence="22" type="ORF">GDO81_008015</name>
</gene>
<dbReference type="PANTHER" id="PTHR11254:SF363">
    <property type="entry name" value="E3 UBIQUITIN-PROTEIN LIGASE HACE1"/>
    <property type="match status" value="1"/>
</dbReference>
<dbReference type="Gene3D" id="3.90.1750.10">
    <property type="entry name" value="Hect, E3 ligase catalytic domains"/>
    <property type="match status" value="1"/>
</dbReference>
<dbReference type="GO" id="GO:0000209">
    <property type="term" value="P:protein polyubiquitination"/>
    <property type="evidence" value="ECO:0007669"/>
    <property type="project" value="TreeGrafter"/>
</dbReference>
<evidence type="ECO:0000313" key="22">
    <source>
        <dbReference type="EMBL" id="KAG8582338.1"/>
    </source>
</evidence>
<dbReference type="EMBL" id="WNYA01000003">
    <property type="protein sequence ID" value="KAG8582338.1"/>
    <property type="molecule type" value="Genomic_DNA"/>
</dbReference>
<dbReference type="FunFam" id="1.25.40.20:FF:000051">
    <property type="entry name" value="E3 ubiquitin-protein ligase HACE1 isoform X1"/>
    <property type="match status" value="1"/>
</dbReference>
<evidence type="ECO:0000256" key="8">
    <source>
        <dbReference type="ARBA" id="ARBA00022737"/>
    </source>
</evidence>
<evidence type="ECO:0000256" key="5">
    <source>
        <dbReference type="ARBA" id="ARBA00012485"/>
    </source>
</evidence>
<evidence type="ECO:0000259" key="21">
    <source>
        <dbReference type="PROSITE" id="PS50237"/>
    </source>
</evidence>
<keyword evidence="11" id="KW-0333">Golgi apparatus</keyword>
<evidence type="ECO:0000256" key="4">
    <source>
        <dbReference type="ARBA" id="ARBA00004906"/>
    </source>
</evidence>
<dbReference type="SMART" id="SM00248">
    <property type="entry name" value="ANK"/>
    <property type="match status" value="6"/>
</dbReference>
<reference evidence="22" key="1">
    <citation type="thesis" date="2020" institute="ProQuest LLC" country="789 East Eisenhower Parkway, Ann Arbor, MI, USA">
        <title>Comparative Genomics and Chromosome Evolution.</title>
        <authorList>
            <person name="Mudd A.B."/>
        </authorList>
    </citation>
    <scope>NUCLEOTIDE SEQUENCE</scope>
    <source>
        <strain evidence="22">237g6f4</strain>
        <tissue evidence="22">Blood</tissue>
    </source>
</reference>
<dbReference type="GO" id="GO:0061025">
    <property type="term" value="P:membrane fusion"/>
    <property type="evidence" value="ECO:0007669"/>
    <property type="project" value="TreeGrafter"/>
</dbReference>
<feature type="domain" description="HECT" evidence="21">
    <location>
        <begin position="577"/>
        <end position="784"/>
    </location>
</feature>
<dbReference type="InterPro" id="IPR036770">
    <property type="entry name" value="Ankyrin_rpt-contain_sf"/>
</dbReference>
<comment type="subcellular location">
    <subcellularLocation>
        <location evidence="3">Cytoplasm</location>
    </subcellularLocation>
    <subcellularLocation>
        <location evidence="2">Endoplasmic reticulum</location>
    </subcellularLocation>
    <subcellularLocation>
        <location evidence="15">Golgi apparatus</location>
        <location evidence="15">Golgi stack membrane</location>
    </subcellularLocation>
</comment>
<name>A0AAV7CDE2_ENGPU</name>